<keyword evidence="2" id="KW-1185">Reference proteome</keyword>
<evidence type="ECO:0000313" key="2">
    <source>
        <dbReference type="Proteomes" id="UP000309997"/>
    </source>
</evidence>
<dbReference type="Proteomes" id="UP000309997">
    <property type="component" value="Unassembled WGS sequence"/>
</dbReference>
<dbReference type="EMBL" id="RCHU02000011">
    <property type="protein sequence ID" value="KAL3576501.1"/>
    <property type="molecule type" value="Genomic_DNA"/>
</dbReference>
<organism evidence="1 2">
    <name type="scientific">Populus alba</name>
    <name type="common">White poplar</name>
    <dbReference type="NCBI Taxonomy" id="43335"/>
    <lineage>
        <taxon>Eukaryota</taxon>
        <taxon>Viridiplantae</taxon>
        <taxon>Streptophyta</taxon>
        <taxon>Embryophyta</taxon>
        <taxon>Tracheophyta</taxon>
        <taxon>Spermatophyta</taxon>
        <taxon>Magnoliopsida</taxon>
        <taxon>eudicotyledons</taxon>
        <taxon>Gunneridae</taxon>
        <taxon>Pentapetalae</taxon>
        <taxon>rosids</taxon>
        <taxon>fabids</taxon>
        <taxon>Malpighiales</taxon>
        <taxon>Salicaceae</taxon>
        <taxon>Saliceae</taxon>
        <taxon>Populus</taxon>
    </lineage>
</organism>
<evidence type="ECO:0000313" key="1">
    <source>
        <dbReference type="EMBL" id="KAL3576501.1"/>
    </source>
</evidence>
<sequence length="125" mass="13760">MMLAKAFQLAEYQARASAQCVHATGSKIKGINCSHLAFSPVHMKKTSSANLVRRPMVVFFLQSINGLTSWGKCYGAPSNYVPTQQLLAALEQTLLEWLLQYVSMNLDSCLVIGSARTYFSLIIGL</sequence>
<protein>
    <submittedName>
        <fullName evidence="1">Uncharacterized protein</fullName>
    </submittedName>
</protein>
<reference evidence="1 2" key="1">
    <citation type="journal article" date="2024" name="Plant Biotechnol. J.">
        <title>Genome and CRISPR/Cas9 system of a widespread forest tree (Populus alba) in the world.</title>
        <authorList>
            <person name="Liu Y.J."/>
            <person name="Jiang P.F."/>
            <person name="Han X.M."/>
            <person name="Li X.Y."/>
            <person name="Wang H.M."/>
            <person name="Wang Y.J."/>
            <person name="Wang X.X."/>
            <person name="Zeng Q.Y."/>
        </authorList>
    </citation>
    <scope>NUCLEOTIDE SEQUENCE [LARGE SCALE GENOMIC DNA]</scope>
    <source>
        <strain evidence="2">cv. PAL-ZL1</strain>
    </source>
</reference>
<comment type="caution">
    <text evidence="1">The sequence shown here is derived from an EMBL/GenBank/DDBJ whole genome shotgun (WGS) entry which is preliminary data.</text>
</comment>
<name>A0ACC4BE44_POPAL</name>
<gene>
    <name evidence="1" type="ORF">D5086_021784</name>
</gene>
<proteinExistence type="predicted"/>
<accession>A0ACC4BE44</accession>